<evidence type="ECO:0008006" key="3">
    <source>
        <dbReference type="Google" id="ProtNLM"/>
    </source>
</evidence>
<comment type="caution">
    <text evidence="1">The sequence shown here is derived from an EMBL/GenBank/DDBJ whole genome shotgun (WGS) entry which is preliminary data.</text>
</comment>
<dbReference type="InterPro" id="IPR038449">
    <property type="entry name" value="SirA_sf"/>
</dbReference>
<name>A0A235FBN5_9BACL</name>
<evidence type="ECO:0000313" key="1">
    <source>
        <dbReference type="EMBL" id="OYD58758.1"/>
    </source>
</evidence>
<dbReference type="InterPro" id="IPR019683">
    <property type="entry name" value="SirA"/>
</dbReference>
<gene>
    <name evidence="1" type="ORF">CGZ90_02330</name>
</gene>
<proteinExistence type="predicted"/>
<accession>A0A235FBN5</accession>
<evidence type="ECO:0000313" key="2">
    <source>
        <dbReference type="Proteomes" id="UP000215059"/>
    </source>
</evidence>
<sequence>MREYYLYKIREDVAHEFYGKESKIFSLFLEERKSRSMEVRNMLQKQISYITVPVSTEELKVYLSEQRVPGAAFDSASGVFTICLSKSEVQLYLTPDYLILTSTGSYDAETAMFEVLRKFETRFLAMDYDSKKYGWLFPVKLNTFYGT</sequence>
<dbReference type="Pfam" id="PF10747">
    <property type="entry name" value="SirA"/>
    <property type="match status" value="1"/>
</dbReference>
<keyword evidence="2" id="KW-1185">Reference proteome</keyword>
<protein>
    <recommendedName>
        <fullName evidence="3">Sporulation inhibitor of replication protein SirA</fullName>
    </recommendedName>
</protein>
<reference evidence="1 2" key="1">
    <citation type="submission" date="2017-07" db="EMBL/GenBank/DDBJ databases">
        <title>Fictibacillus sp. nov. GDSW-R2A3 Genome sequencing and assembly.</title>
        <authorList>
            <person name="Mayilraj S."/>
        </authorList>
    </citation>
    <scope>NUCLEOTIDE SEQUENCE [LARGE SCALE GENOMIC DNA]</scope>
    <source>
        <strain evidence="1 2">GDSW-R2A3</strain>
    </source>
</reference>
<dbReference type="OrthoDB" id="2736584at2"/>
<dbReference type="AlphaFoldDB" id="A0A235FBN5"/>
<dbReference type="Gene3D" id="3.30.310.250">
    <property type="entry name" value="Sporulation inhibitor of replication protein SirA"/>
    <property type="match status" value="1"/>
</dbReference>
<organism evidence="1 2">
    <name type="scientific">Fictibacillus aquaticus</name>
    <dbReference type="NCBI Taxonomy" id="2021314"/>
    <lineage>
        <taxon>Bacteria</taxon>
        <taxon>Bacillati</taxon>
        <taxon>Bacillota</taxon>
        <taxon>Bacilli</taxon>
        <taxon>Bacillales</taxon>
        <taxon>Fictibacillaceae</taxon>
        <taxon>Fictibacillus</taxon>
    </lineage>
</organism>
<dbReference type="Proteomes" id="UP000215059">
    <property type="component" value="Unassembled WGS sequence"/>
</dbReference>
<dbReference type="RefSeq" id="WP_094250719.1">
    <property type="nucleotide sequence ID" value="NZ_JBHLXL010000001.1"/>
</dbReference>
<dbReference type="EMBL" id="NOII01000001">
    <property type="protein sequence ID" value="OYD58758.1"/>
    <property type="molecule type" value="Genomic_DNA"/>
</dbReference>